<dbReference type="EMBL" id="MN740656">
    <property type="protein sequence ID" value="QHU06448.1"/>
    <property type="molecule type" value="Genomic_DNA"/>
</dbReference>
<protein>
    <submittedName>
        <fullName evidence="1">Uncharacterized protein</fullName>
    </submittedName>
</protein>
<proteinExistence type="predicted"/>
<evidence type="ECO:0000313" key="1">
    <source>
        <dbReference type="EMBL" id="QHU06448.1"/>
    </source>
</evidence>
<name>A0A6C0JRE1_9ZZZZ</name>
<organism evidence="1">
    <name type="scientific">viral metagenome</name>
    <dbReference type="NCBI Taxonomy" id="1070528"/>
    <lineage>
        <taxon>unclassified sequences</taxon>
        <taxon>metagenomes</taxon>
        <taxon>organismal metagenomes</taxon>
    </lineage>
</organism>
<accession>A0A6C0JRE1</accession>
<dbReference type="AlphaFoldDB" id="A0A6C0JRE1"/>
<sequence>MSINSVKYDNLSTEVQIKPVVPNVGSKHTWTSRDSKRIIVSVQLAHGSVIQVKDITLHVRHYSKKYYRTLDEWRSSLPKDGKIHTEYNENDDPAWFNWEVEEEDDEINMEITRKT</sequence>
<reference evidence="1" key="1">
    <citation type="journal article" date="2020" name="Nature">
        <title>Giant virus diversity and host interactions through global metagenomics.</title>
        <authorList>
            <person name="Schulz F."/>
            <person name="Roux S."/>
            <person name="Paez-Espino D."/>
            <person name="Jungbluth S."/>
            <person name="Walsh D.A."/>
            <person name="Denef V.J."/>
            <person name="McMahon K.D."/>
            <person name="Konstantinidis K.T."/>
            <person name="Eloe-Fadrosh E.A."/>
            <person name="Kyrpides N.C."/>
            <person name="Woyke T."/>
        </authorList>
    </citation>
    <scope>NUCLEOTIDE SEQUENCE</scope>
    <source>
        <strain evidence="1">GVMAG-S-1035315-10</strain>
    </source>
</reference>